<sequence>MARQPVVRHNDWGTLTPPPLGTWEPTLSVTVVVPTFNYQRTLPYVLAGLAGQSYPAHLLEVLVVDDQSSPAQELPEVRPDNTRLIRVEEGWGRANACHLGALAADGDVLHWYDADMLAHREEVEAHARWHHLVDYAVPGGDKLFVDPTSLFDLDPADVRDRVAAGGAADLFPGEEHEPHQWVVDYWDKTDDLRTAGPRAQRFHIGMTGSVTKALYLDSDGFDRTLRLGEDMHLGHSLAQAGGVFVVDREARSWHLGRSQVLRRAEQVNRFNDPYLADLVPTMRPKRNKRGRAYQVPYLEVVVPAGPADETIRVVDSLLDGDVPDLRVTVVGPWSSVHDDRVQPVEDPVLETRLVHRSYLHEPRVRLVETAPATSDAEFVLTLPDVSLAPLPVALSAMLGDLERTHHGARLLTYATGGAARFERTAALARVGRLAGPDDDREALMDEAFGVKTYDATAVGWVPTAEREVERFVLGARPAVDPAKSEERLMKALHKDDAPSGDPTPEPEEKRGLFGRLRS</sequence>
<evidence type="ECO:0000256" key="1">
    <source>
        <dbReference type="SAM" id="MobiDB-lite"/>
    </source>
</evidence>
<keyword evidence="3" id="KW-0808">Transferase</keyword>
<protein>
    <submittedName>
        <fullName evidence="3">Glycosyl transferase, family 2</fullName>
    </submittedName>
</protein>
<feature type="region of interest" description="Disordered" evidence="1">
    <location>
        <begin position="483"/>
        <end position="518"/>
    </location>
</feature>
<dbReference type="InterPro" id="IPR029044">
    <property type="entry name" value="Nucleotide-diphossugar_trans"/>
</dbReference>
<evidence type="ECO:0000313" key="3">
    <source>
        <dbReference type="EMBL" id="CUR58456.1"/>
    </source>
</evidence>
<name>A0A2P2C8Y6_9ZZZZ</name>
<gene>
    <name evidence="3" type="ORF">NOCA1140111</name>
</gene>
<dbReference type="GO" id="GO:0016740">
    <property type="term" value="F:transferase activity"/>
    <property type="evidence" value="ECO:0007669"/>
    <property type="project" value="UniProtKB-KW"/>
</dbReference>
<accession>A0A2P2C8Y6</accession>
<feature type="domain" description="Glycosyltransferase 2-like" evidence="2">
    <location>
        <begin position="30"/>
        <end position="129"/>
    </location>
</feature>
<reference evidence="3" key="1">
    <citation type="submission" date="2015-08" db="EMBL/GenBank/DDBJ databases">
        <authorList>
            <person name="Babu N.S."/>
            <person name="Beckwith C.J."/>
            <person name="Beseler K.G."/>
            <person name="Brison A."/>
            <person name="Carone J.V."/>
            <person name="Caskin T.P."/>
            <person name="Diamond M."/>
            <person name="Durham M.E."/>
            <person name="Foxe J.M."/>
            <person name="Go M."/>
            <person name="Henderson B.A."/>
            <person name="Jones I.B."/>
            <person name="McGettigan J.A."/>
            <person name="Micheletti S.J."/>
            <person name="Nasrallah M.E."/>
            <person name="Ortiz D."/>
            <person name="Piller C.R."/>
            <person name="Privatt S.R."/>
            <person name="Schneider S.L."/>
            <person name="Sharp S."/>
            <person name="Smith T.C."/>
            <person name="Stanton J.D."/>
            <person name="Ullery H.E."/>
            <person name="Wilson R.J."/>
            <person name="Serrano M.G."/>
            <person name="Buck G."/>
            <person name="Lee V."/>
            <person name="Wang Y."/>
            <person name="Carvalho R."/>
            <person name="Voegtly L."/>
            <person name="Shi R."/>
            <person name="Duckworth R."/>
            <person name="Johnson A."/>
            <person name="Loviza R."/>
            <person name="Walstead R."/>
            <person name="Shah Z."/>
            <person name="Kiflezghi M."/>
            <person name="Wade K."/>
            <person name="Ball S.L."/>
            <person name="Bradley K.W."/>
            <person name="Asai D.J."/>
            <person name="Bowman C.A."/>
            <person name="Russell D.A."/>
            <person name="Pope W.H."/>
            <person name="Jacobs-Sera D."/>
            <person name="Hendrix R.W."/>
            <person name="Hatfull G.F."/>
        </authorList>
    </citation>
    <scope>NUCLEOTIDE SEQUENCE</scope>
</reference>
<dbReference type="EMBL" id="CZKB01000006">
    <property type="protein sequence ID" value="CUR58456.1"/>
    <property type="molecule type" value="Genomic_DNA"/>
</dbReference>
<dbReference type="InterPro" id="IPR050834">
    <property type="entry name" value="Glycosyltransf_2"/>
</dbReference>
<dbReference type="AlphaFoldDB" id="A0A2P2C8Y6"/>
<dbReference type="PANTHER" id="PTHR43685">
    <property type="entry name" value="GLYCOSYLTRANSFERASE"/>
    <property type="match status" value="1"/>
</dbReference>
<dbReference type="Gene3D" id="3.90.550.10">
    <property type="entry name" value="Spore Coat Polysaccharide Biosynthesis Protein SpsA, Chain A"/>
    <property type="match status" value="1"/>
</dbReference>
<dbReference type="InterPro" id="IPR001173">
    <property type="entry name" value="Glyco_trans_2-like"/>
</dbReference>
<dbReference type="CDD" id="cd00761">
    <property type="entry name" value="Glyco_tranf_GTA_type"/>
    <property type="match status" value="1"/>
</dbReference>
<organism evidence="3">
    <name type="scientific">metagenome</name>
    <dbReference type="NCBI Taxonomy" id="256318"/>
    <lineage>
        <taxon>unclassified sequences</taxon>
        <taxon>metagenomes</taxon>
    </lineage>
</organism>
<dbReference type="SUPFAM" id="SSF53448">
    <property type="entry name" value="Nucleotide-diphospho-sugar transferases"/>
    <property type="match status" value="1"/>
</dbReference>
<dbReference type="Pfam" id="PF00535">
    <property type="entry name" value="Glycos_transf_2"/>
    <property type="match status" value="1"/>
</dbReference>
<feature type="compositionally biased region" description="Basic and acidic residues" evidence="1">
    <location>
        <begin position="483"/>
        <end position="497"/>
    </location>
</feature>
<proteinExistence type="predicted"/>
<evidence type="ECO:0000259" key="2">
    <source>
        <dbReference type="Pfam" id="PF00535"/>
    </source>
</evidence>
<dbReference type="PANTHER" id="PTHR43685:SF3">
    <property type="entry name" value="SLR2126 PROTEIN"/>
    <property type="match status" value="1"/>
</dbReference>